<dbReference type="SUPFAM" id="SSF88723">
    <property type="entry name" value="PIN domain-like"/>
    <property type="match status" value="1"/>
</dbReference>
<dbReference type="InterPro" id="IPR002716">
    <property type="entry name" value="PIN_dom"/>
</dbReference>
<organism evidence="2 3">
    <name type="scientific">Blastopirellula sediminis</name>
    <dbReference type="NCBI Taxonomy" id="2894196"/>
    <lineage>
        <taxon>Bacteria</taxon>
        <taxon>Pseudomonadati</taxon>
        <taxon>Planctomycetota</taxon>
        <taxon>Planctomycetia</taxon>
        <taxon>Pirellulales</taxon>
        <taxon>Pirellulaceae</taxon>
        <taxon>Blastopirellula</taxon>
    </lineage>
</organism>
<gene>
    <name evidence="2" type="ORF">LOC68_25930</name>
</gene>
<dbReference type="AlphaFoldDB" id="A0A9X1MSZ6"/>
<keyword evidence="3" id="KW-1185">Reference proteome</keyword>
<reference evidence="2" key="1">
    <citation type="submission" date="2021-11" db="EMBL/GenBank/DDBJ databases">
        <title>Genome sequence.</title>
        <authorList>
            <person name="Sun Q."/>
        </authorList>
    </citation>
    <scope>NUCLEOTIDE SEQUENCE</scope>
    <source>
        <strain evidence="2">JC732</strain>
    </source>
</reference>
<proteinExistence type="predicted"/>
<evidence type="ECO:0000313" key="2">
    <source>
        <dbReference type="EMBL" id="MCC9631850.1"/>
    </source>
</evidence>
<dbReference type="Gene3D" id="3.40.50.1010">
    <property type="entry name" value="5'-nuclease"/>
    <property type="match status" value="1"/>
</dbReference>
<protein>
    <submittedName>
        <fullName evidence="2">PIN domain-containing protein</fullName>
    </submittedName>
</protein>
<dbReference type="Pfam" id="PF01850">
    <property type="entry name" value="PIN"/>
    <property type="match status" value="1"/>
</dbReference>
<dbReference type="EMBL" id="JAJKFT010000010">
    <property type="protein sequence ID" value="MCC9631850.1"/>
    <property type="molecule type" value="Genomic_DNA"/>
</dbReference>
<dbReference type="Proteomes" id="UP001139103">
    <property type="component" value="Unassembled WGS sequence"/>
</dbReference>
<feature type="domain" description="PIN" evidence="1">
    <location>
        <begin position="3"/>
        <end position="135"/>
    </location>
</feature>
<sequence>MRILVDTSILVRTSQPDAVHFASAVDAVMRLFQSDSEPCIVPQVVYEYWVVATRPAAQNGLNLSVEETTRELDRLSEFFHLLRDERAIFEQWQQLVERYQVQGKNAHDARLVAAMLRHGVKHLLTLNPKDFQRYSEIVVYSPDTLPADLANL</sequence>
<name>A0A9X1MSZ6_9BACT</name>
<evidence type="ECO:0000259" key="1">
    <source>
        <dbReference type="Pfam" id="PF01850"/>
    </source>
</evidence>
<accession>A0A9X1MSZ6</accession>
<dbReference type="InterPro" id="IPR029060">
    <property type="entry name" value="PIN-like_dom_sf"/>
</dbReference>
<dbReference type="RefSeq" id="WP_230224536.1">
    <property type="nucleotide sequence ID" value="NZ_JAJKFT010000010.1"/>
</dbReference>
<comment type="caution">
    <text evidence="2">The sequence shown here is derived from an EMBL/GenBank/DDBJ whole genome shotgun (WGS) entry which is preliminary data.</text>
</comment>
<evidence type="ECO:0000313" key="3">
    <source>
        <dbReference type="Proteomes" id="UP001139103"/>
    </source>
</evidence>